<dbReference type="Proteomes" id="UP000001514">
    <property type="component" value="Unassembled WGS sequence"/>
</dbReference>
<dbReference type="KEGG" id="smo:SELMODRAFT_428491"/>
<feature type="compositionally biased region" description="Basic and acidic residues" evidence="1">
    <location>
        <begin position="303"/>
        <end position="318"/>
    </location>
</feature>
<feature type="region of interest" description="Disordered" evidence="1">
    <location>
        <begin position="1247"/>
        <end position="1331"/>
    </location>
</feature>
<feature type="compositionally biased region" description="Basic and acidic residues" evidence="1">
    <location>
        <begin position="347"/>
        <end position="368"/>
    </location>
</feature>
<accession>D8T310</accession>
<feature type="compositionally biased region" description="Basic and acidic residues" evidence="1">
    <location>
        <begin position="441"/>
        <end position="479"/>
    </location>
</feature>
<dbReference type="HOGENOM" id="CLU_246254_0_0_1"/>
<dbReference type="PANTHER" id="PTHR34798:SF2">
    <property type="entry name" value="PROTEIN TIME FOR COFFEE"/>
    <property type="match status" value="1"/>
</dbReference>
<feature type="region of interest" description="Disordered" evidence="1">
    <location>
        <begin position="860"/>
        <end position="918"/>
    </location>
</feature>
<feature type="compositionally biased region" description="Low complexity" evidence="1">
    <location>
        <begin position="1270"/>
        <end position="1282"/>
    </location>
</feature>
<evidence type="ECO:0000313" key="2">
    <source>
        <dbReference type="EMBL" id="EFJ09016.1"/>
    </source>
</evidence>
<feature type="compositionally biased region" description="Low complexity" evidence="1">
    <location>
        <begin position="699"/>
        <end position="717"/>
    </location>
</feature>
<feature type="compositionally biased region" description="Polar residues" evidence="1">
    <location>
        <begin position="1072"/>
        <end position="1092"/>
    </location>
</feature>
<organism evidence="3">
    <name type="scientific">Selaginella moellendorffii</name>
    <name type="common">Spikemoss</name>
    <dbReference type="NCBI Taxonomy" id="88036"/>
    <lineage>
        <taxon>Eukaryota</taxon>
        <taxon>Viridiplantae</taxon>
        <taxon>Streptophyta</taxon>
        <taxon>Embryophyta</taxon>
        <taxon>Tracheophyta</taxon>
        <taxon>Lycopodiopsida</taxon>
        <taxon>Selaginellales</taxon>
        <taxon>Selaginellaceae</taxon>
        <taxon>Selaginella</taxon>
    </lineage>
</organism>
<feature type="compositionally biased region" description="Pro residues" evidence="1">
    <location>
        <begin position="103"/>
        <end position="114"/>
    </location>
</feature>
<dbReference type="OMA" id="TEQMITH"/>
<dbReference type="InParanoid" id="D8T310"/>
<feature type="region of interest" description="Disordered" evidence="1">
    <location>
        <begin position="1"/>
        <end position="39"/>
    </location>
</feature>
<proteinExistence type="predicted"/>
<feature type="compositionally biased region" description="Polar residues" evidence="1">
    <location>
        <begin position="1386"/>
        <end position="1405"/>
    </location>
</feature>
<feature type="region of interest" description="Disordered" evidence="1">
    <location>
        <begin position="403"/>
        <end position="479"/>
    </location>
</feature>
<feature type="compositionally biased region" description="Basic residues" evidence="1">
    <location>
        <begin position="132"/>
        <end position="143"/>
    </location>
</feature>
<dbReference type="Gramene" id="EFJ09016">
    <property type="protein sequence ID" value="EFJ09016"/>
    <property type="gene ID" value="SELMODRAFT_428491"/>
</dbReference>
<feature type="compositionally biased region" description="Low complexity" evidence="1">
    <location>
        <begin position="1059"/>
        <end position="1071"/>
    </location>
</feature>
<feature type="region of interest" description="Disordered" evidence="1">
    <location>
        <begin position="1148"/>
        <end position="1223"/>
    </location>
</feature>
<dbReference type="EMBL" id="GL377667">
    <property type="protein sequence ID" value="EFJ09016.1"/>
    <property type="molecule type" value="Genomic_DNA"/>
</dbReference>
<feature type="compositionally biased region" description="Polar residues" evidence="1">
    <location>
        <begin position="902"/>
        <end position="914"/>
    </location>
</feature>
<evidence type="ECO:0000256" key="1">
    <source>
        <dbReference type="SAM" id="MobiDB-lite"/>
    </source>
</evidence>
<dbReference type="GO" id="GO:0005634">
    <property type="term" value="C:nucleus"/>
    <property type="evidence" value="ECO:0000318"/>
    <property type="project" value="GO_Central"/>
</dbReference>
<keyword evidence="3" id="KW-1185">Reference proteome</keyword>
<reference evidence="2 3" key="1">
    <citation type="journal article" date="2011" name="Science">
        <title>The Selaginella genome identifies genetic changes associated with the evolution of vascular plants.</title>
        <authorList>
            <person name="Banks J.A."/>
            <person name="Nishiyama T."/>
            <person name="Hasebe M."/>
            <person name="Bowman J.L."/>
            <person name="Gribskov M."/>
            <person name="dePamphilis C."/>
            <person name="Albert V.A."/>
            <person name="Aono N."/>
            <person name="Aoyama T."/>
            <person name="Ambrose B.A."/>
            <person name="Ashton N.W."/>
            <person name="Axtell M.J."/>
            <person name="Barker E."/>
            <person name="Barker M.S."/>
            <person name="Bennetzen J.L."/>
            <person name="Bonawitz N.D."/>
            <person name="Chapple C."/>
            <person name="Cheng C."/>
            <person name="Correa L.G."/>
            <person name="Dacre M."/>
            <person name="DeBarry J."/>
            <person name="Dreyer I."/>
            <person name="Elias M."/>
            <person name="Engstrom E.M."/>
            <person name="Estelle M."/>
            <person name="Feng L."/>
            <person name="Finet C."/>
            <person name="Floyd S.K."/>
            <person name="Frommer W.B."/>
            <person name="Fujita T."/>
            <person name="Gramzow L."/>
            <person name="Gutensohn M."/>
            <person name="Harholt J."/>
            <person name="Hattori M."/>
            <person name="Heyl A."/>
            <person name="Hirai T."/>
            <person name="Hiwatashi Y."/>
            <person name="Ishikawa M."/>
            <person name="Iwata M."/>
            <person name="Karol K.G."/>
            <person name="Koehler B."/>
            <person name="Kolukisaoglu U."/>
            <person name="Kubo M."/>
            <person name="Kurata T."/>
            <person name="Lalonde S."/>
            <person name="Li K."/>
            <person name="Li Y."/>
            <person name="Litt A."/>
            <person name="Lyons E."/>
            <person name="Manning G."/>
            <person name="Maruyama T."/>
            <person name="Michael T.P."/>
            <person name="Mikami K."/>
            <person name="Miyazaki S."/>
            <person name="Morinaga S."/>
            <person name="Murata T."/>
            <person name="Mueller-Roeber B."/>
            <person name="Nelson D.R."/>
            <person name="Obara M."/>
            <person name="Oguri Y."/>
            <person name="Olmstead R.G."/>
            <person name="Onodera N."/>
            <person name="Petersen B.L."/>
            <person name="Pils B."/>
            <person name="Prigge M."/>
            <person name="Rensing S.A."/>
            <person name="Riano-Pachon D.M."/>
            <person name="Roberts A.W."/>
            <person name="Sato Y."/>
            <person name="Scheller H.V."/>
            <person name="Schulz B."/>
            <person name="Schulz C."/>
            <person name="Shakirov E.V."/>
            <person name="Shibagaki N."/>
            <person name="Shinohara N."/>
            <person name="Shippen D.E."/>
            <person name="Soerensen I."/>
            <person name="Sotooka R."/>
            <person name="Sugimoto N."/>
            <person name="Sugita M."/>
            <person name="Sumikawa N."/>
            <person name="Tanurdzic M."/>
            <person name="Theissen G."/>
            <person name="Ulvskov P."/>
            <person name="Wakazuki S."/>
            <person name="Weng J.K."/>
            <person name="Willats W.W."/>
            <person name="Wipf D."/>
            <person name="Wolf P.G."/>
            <person name="Yang L."/>
            <person name="Zimmer A.D."/>
            <person name="Zhu Q."/>
            <person name="Mitros T."/>
            <person name="Hellsten U."/>
            <person name="Loque D."/>
            <person name="Otillar R."/>
            <person name="Salamov A."/>
            <person name="Schmutz J."/>
            <person name="Shapiro H."/>
            <person name="Lindquist E."/>
            <person name="Lucas S."/>
            <person name="Rokhsar D."/>
            <person name="Grigoriev I.V."/>
        </authorList>
    </citation>
    <scope>NUCLEOTIDE SEQUENCE [LARGE SCALE GENOMIC DNA]</scope>
</reference>
<dbReference type="InterPro" id="IPR039317">
    <property type="entry name" value="TIC"/>
</dbReference>
<feature type="compositionally biased region" description="Polar residues" evidence="1">
    <location>
        <begin position="1034"/>
        <end position="1057"/>
    </location>
</feature>
<feature type="compositionally biased region" description="Low complexity" evidence="1">
    <location>
        <begin position="1406"/>
        <end position="1416"/>
    </location>
</feature>
<protein>
    <recommendedName>
        <fullName evidence="4">Protein TIME FOR COFFEE</fullName>
    </recommendedName>
</protein>
<feature type="region of interest" description="Disordered" evidence="1">
    <location>
        <begin position="775"/>
        <end position="795"/>
    </location>
</feature>
<dbReference type="PANTHER" id="PTHR34798">
    <property type="entry name" value="PROTEIN TIME FOR COFFEE"/>
    <property type="match status" value="1"/>
</dbReference>
<feature type="compositionally biased region" description="Polar residues" evidence="1">
    <location>
        <begin position="319"/>
        <end position="328"/>
    </location>
</feature>
<sequence>MMDRAREGRRTGSSGPVSAPRRPRTTGFKDSPVHDDDEMIDEVHNSRLRERIKKDSLVSVVSSGATLRNKRKRQEAPAPSAVDEAEESSDDTDGATEEDDDPPPPTIPRWPGKPRPSSKEEGIGLDLPAVPRKARSAIVKRHHESPQLPNATSHHSSSPTATPNIPSSTYTSGGAGKPGRRMKPNGSKPRPAKAPKSSPAPISEQEVEVAEALFDLARMVPNFQKSENKMDSRAEAKLDKVSASPAKAASSPAQPGTPLSPPSLNNVTSHPAEAPRRKRPRIRPRSDEGGSAPGGRVGVVSLGREHEQGARNERKTDNFSKLTGTSAPSLAGTPVSASAQAAEPCDTELKKADIAPEVKTSLAERKSAETVTNANADLNKRKFSSGENRPAKFEIDLMHFLKAPPSTSLQNDRQNDMESSDTDRKENMDVQAGGTAELYWLEERERLKEKDKEEQRDQKLDESDTRKEAEPQVKDEREFLDLNKQGMVGIRSMKGLKVDAKNSQKADRSVSAAVVSAASSFLNATTGTSHTAPARANWPAGYYAPPPSAVAAAAAQAAALTGTSTEENNASHPQIMPYLSGRHTWKRCAIHVFIARFIDLQQQVARHSLMAATLSYGGKPYNLNIPADAVFANGGILPSASGMGSSVSSGLALERNTQQSKAGPYMDTLYRKHPAQQQQQHVQSPAFGFPVSQGLPTNASGSAGSSGSSSVSGTGSSSMASMAAQAQFFQAVMQHNPFPFPFPTSHFGSHNFNGAQSLTQQAAQFVNNPFYASVQQQQGQSQKPQQGGRVFSALGGSQQQQLSSSAYSSSLAGALPGEKDCREAGDNKMLQRLMFSQQTSSNGTATPPVVVGPDGCQDFSSLGGKHVGKLQPGSVQQHPGVPSQAGQHANASLHMSLKGMESQASQVHGSSAASRGSVGPGPLGLASVAAVMAPQGHTVLQGMADQGRMHPHGQTQTHLHAMQAGQPRSLRVDELYEGNNQTSVDERKLAAKRSAPISRVDLEALPMQASPTSGCSSSRMANAAMNLLPAGSVSSRLHQTQSGAAPLQQQPVNQNMKQAAAAAARAKAPPATSGSPVASFNDRSSLNRNSGNGMPFPAQGGMAAMQATSKQNQVVSQHPQLKLSQRPSVAAVPGASVIAAAMSKNQKNASKATYPPHKPAAVLPGKRSPNGPAMPNAAPQNQPSSKGMQQQQQQQQLPQQPLQSSPQHSPHVSQLQQHANQKHQLRQNQMFLHQQYLQQQQQQGLAQQQQQLPQAPQFQLQGAGSPSTNGLSLGSQSLSLGSGSNGTPVKNGGGVMDNNGFGQAPMSKPAASPGSRASSVPSMPGTPQRVNGTVVPVLQHQAGSPSASHQQQLQAAAFYPGGGPASLKTPDSKNDANPLAERSPAIPSTSSMPSPHKASVSSFSSQAPGRQQQQHPPGTPGGGGGGGGGKGSYVEGGMVAAMRATPAASCTAAGVDNGGAASSQAQALAASNPVAAAVAAANFVNSSGMIQQQGGGGGGGGGGGNGGAVLASSMPLVAASPMAVASTAAAAAAVASSGGAPGLLGQSSASALRP</sequence>
<feature type="compositionally biased region" description="Low complexity" evidence="1">
    <location>
        <begin position="242"/>
        <end position="253"/>
    </location>
</feature>
<dbReference type="STRING" id="88036.D8T310"/>
<feature type="compositionally biased region" description="Low complexity" evidence="1">
    <location>
        <begin position="149"/>
        <end position="164"/>
    </location>
</feature>
<feature type="compositionally biased region" description="Basic and acidic residues" evidence="1">
    <location>
        <begin position="226"/>
        <end position="240"/>
    </location>
</feature>
<name>D8T310_SELML</name>
<feature type="compositionally biased region" description="Acidic residues" evidence="1">
    <location>
        <begin position="83"/>
        <end position="102"/>
    </location>
</feature>
<feature type="region of interest" description="Disordered" evidence="1">
    <location>
        <begin position="60"/>
        <end position="206"/>
    </location>
</feature>
<evidence type="ECO:0000313" key="3">
    <source>
        <dbReference type="Proteomes" id="UP000001514"/>
    </source>
</evidence>
<dbReference type="FunCoup" id="D8T310">
    <property type="interactions" value="1514"/>
</dbReference>
<feature type="compositionally biased region" description="Polar residues" evidence="1">
    <location>
        <begin position="1106"/>
        <end position="1126"/>
    </location>
</feature>
<feature type="region of interest" description="Disordered" evidence="1">
    <location>
        <begin position="225"/>
        <end position="375"/>
    </location>
</feature>
<feature type="compositionally biased region" description="Low complexity" evidence="1">
    <location>
        <begin position="1247"/>
        <end position="1261"/>
    </location>
</feature>
<feature type="region of interest" description="Disordered" evidence="1">
    <location>
        <begin position="672"/>
        <end position="717"/>
    </location>
</feature>
<feature type="compositionally biased region" description="Basic and acidic residues" evidence="1">
    <location>
        <begin position="1"/>
        <end position="10"/>
    </location>
</feature>
<feature type="compositionally biased region" description="Basic and acidic residues" evidence="1">
    <location>
        <begin position="413"/>
        <end position="428"/>
    </location>
</feature>
<dbReference type="GO" id="GO:0042752">
    <property type="term" value="P:regulation of circadian rhythm"/>
    <property type="evidence" value="ECO:0000318"/>
    <property type="project" value="GO_Central"/>
</dbReference>
<feature type="compositionally biased region" description="Low complexity" evidence="1">
    <location>
        <begin position="1169"/>
        <end position="1218"/>
    </location>
</feature>
<feature type="region of interest" description="Disordered" evidence="1">
    <location>
        <begin position="1358"/>
        <end position="1431"/>
    </location>
</feature>
<feature type="region of interest" description="Disordered" evidence="1">
    <location>
        <begin position="1034"/>
        <end position="1128"/>
    </location>
</feature>
<dbReference type="eggNOG" id="ENOG502QTJH">
    <property type="taxonomic scope" value="Eukaryota"/>
</dbReference>
<feature type="compositionally biased region" description="Gly residues" evidence="1">
    <location>
        <begin position="1420"/>
        <end position="1431"/>
    </location>
</feature>
<evidence type="ECO:0008006" key="4">
    <source>
        <dbReference type="Google" id="ProtNLM"/>
    </source>
</evidence>
<gene>
    <name evidence="2" type="ORF">SELMODRAFT_428491</name>
</gene>